<evidence type="ECO:0000259" key="6">
    <source>
        <dbReference type="SMART" id="SM00983"/>
    </source>
</evidence>
<sequence length="212" mass="23841">MKILLAAGGNPQNWPQSLLSKYDAYVGIDRGALYLLQAGYPVDLAVGDFDSLSNEEQKEVFAKAKEYTRSPAEKDDTDTQLGILKTFERYPQAEVTLIGATGGRLDHLLANLWLGMEPRFKPFAHQLIIRDCQNYLSYYLPGEHIVRQIPDMKYLAYCCLTPVSNLTLKGSKYVLENKEVEYPTSYASNEFLSDTAEFSFSDGMIAVIQSKD</sequence>
<dbReference type="GO" id="GO:0005524">
    <property type="term" value="F:ATP binding"/>
    <property type="evidence" value="ECO:0007669"/>
    <property type="project" value="UniProtKB-KW"/>
</dbReference>
<keyword evidence="3 7" id="KW-0418">Kinase</keyword>
<dbReference type="EC" id="2.7.6.2" evidence="5"/>
<evidence type="ECO:0000313" key="14">
    <source>
        <dbReference type="EMBL" id="PHL22448.1"/>
    </source>
</evidence>
<reference evidence="11" key="11">
    <citation type="submission" date="2023-03" db="EMBL/GenBank/DDBJ databases">
        <authorList>
            <person name="Shen W."/>
            <person name="Cai J."/>
        </authorList>
    </citation>
    <scope>NUCLEOTIDE SEQUENCE</scope>
    <source>
        <strain evidence="11">B1010-2</strain>
    </source>
</reference>
<reference evidence="10" key="10">
    <citation type="submission" date="2022-05" db="EMBL/GenBank/DDBJ databases">
        <title>Draft genome sequences of Clostridium perfringens strains isolated from Peru.</title>
        <authorList>
            <person name="Hurtado R."/>
            <person name="Lima L."/>
            <person name="Sousa T."/>
            <person name="Jaiswal A.K."/>
            <person name="Tiwari S."/>
            <person name="Maturrano L."/>
            <person name="Brenig B."/>
            <person name="Azevedo V."/>
        </authorList>
    </citation>
    <scope>NUCLEOTIDE SEQUENCE</scope>
    <source>
        <strain evidence="10">CP4</strain>
    </source>
</reference>
<reference evidence="16 24" key="6">
    <citation type="submission" date="2017-12" db="EMBL/GenBank/DDBJ databases">
        <title>A pool of 800 enterococci isolated from chicken carcass rinse samples from New Zealand.</title>
        <authorList>
            <person name="Zhang J."/>
            <person name="Rogers L."/>
            <person name="Midwinter A."/>
            <person name="French N."/>
        </authorList>
    </citation>
    <scope>NUCLEOTIDE SEQUENCE [LARGE SCALE GENOMIC DNA]</scope>
    <source>
        <strain evidence="16 24">EN697</strain>
    </source>
</reference>
<dbReference type="EMBL" id="QHGU01000023">
    <property type="protein sequence ID" value="PZM55996.1"/>
    <property type="molecule type" value="Genomic_DNA"/>
</dbReference>
<organism evidence="7 25">
    <name type="scientific">Enterococcus faecium</name>
    <name type="common">Streptococcus faecium</name>
    <dbReference type="NCBI Taxonomy" id="1352"/>
    <lineage>
        <taxon>Bacteria</taxon>
        <taxon>Bacillati</taxon>
        <taxon>Bacillota</taxon>
        <taxon>Bacilli</taxon>
        <taxon>Lactobacillales</taxon>
        <taxon>Enterococcaceae</taxon>
        <taxon>Enterococcus</taxon>
    </lineage>
</organism>
<dbReference type="RefSeq" id="WP_002287382.1">
    <property type="nucleotide sequence ID" value="NZ_AP019394.1"/>
</dbReference>
<dbReference type="SMART" id="SM00983">
    <property type="entry name" value="TPK_B1_binding"/>
    <property type="match status" value="1"/>
</dbReference>
<evidence type="ECO:0000313" key="23">
    <source>
        <dbReference type="Proteomes" id="UP000249070"/>
    </source>
</evidence>
<accession>A0A132ZJ33</accession>
<dbReference type="OMA" id="ITYCPEG"/>
<evidence type="ECO:0000313" key="24">
    <source>
        <dbReference type="Proteomes" id="UP000289562"/>
    </source>
</evidence>
<dbReference type="EMBL" id="JAMWMK010000004">
    <property type="protein sequence ID" value="MDC4247140.1"/>
    <property type="molecule type" value="Genomic_DNA"/>
</dbReference>
<reference evidence="9" key="9">
    <citation type="journal article" date="2022" name="J. Anim. Sci.">
        <title>Whole genome sequence analyses-based assessment of virulence potential and antimicrobial susceptibilities and resistance of Enterococcus faecium strains isolated from commercial swine and cattle probiotic products.</title>
        <authorList>
            <person name="Shridhar P.B."/>
            <person name="Amachawadi R.G."/>
            <person name="Tokach M."/>
            <person name="Patel I."/>
            <person name="Gangiredla J."/>
            <person name="Mammel M."/>
            <person name="Nagaraja T.G."/>
        </authorList>
    </citation>
    <scope>NUCLEOTIDE SEQUENCE</scope>
    <source>
        <strain evidence="9">EF215</strain>
    </source>
</reference>
<dbReference type="NCBIfam" id="TIGR01378">
    <property type="entry name" value="thi_PPkinase"/>
    <property type="match status" value="1"/>
</dbReference>
<evidence type="ECO:0000313" key="20">
    <source>
        <dbReference type="Proteomes" id="UP000191171"/>
    </source>
</evidence>
<evidence type="ECO:0000313" key="13">
    <source>
        <dbReference type="EMBL" id="OTN95675.1"/>
    </source>
</evidence>
<evidence type="ECO:0000313" key="17">
    <source>
        <dbReference type="EMBL" id="SAM44323.1"/>
    </source>
</evidence>
<evidence type="ECO:0000313" key="22">
    <source>
        <dbReference type="Proteomes" id="UP000224303"/>
    </source>
</evidence>
<dbReference type="InterPro" id="IPR053149">
    <property type="entry name" value="TPK"/>
</dbReference>
<reference evidence="8 18" key="1">
    <citation type="submission" date="2016-01" db="EMBL/GenBank/DDBJ databases">
        <title>Molecular Mechanisms for transfer of large genomic segments between Enterococcus faecium strains.</title>
        <authorList>
            <person name="Garcia-Solache M.A."/>
            <person name="Lebreton F."/>
            <person name="Mclaughlin R.E."/>
            <person name="Whiteaker J.D."/>
            <person name="Gilmore M.S."/>
            <person name="Rice L.B."/>
        </authorList>
    </citation>
    <scope>NUCLEOTIDE SEQUENCE [LARGE SCALE GENOMIC DNA]</scope>
    <source>
        <strain evidence="8 18">D344RRF x C68</strain>
    </source>
</reference>
<dbReference type="PATRIC" id="fig|1352.1358.peg.2556"/>
<dbReference type="EMBL" id="JAIFOC010000019">
    <property type="protein sequence ID" value="MBX4221737.1"/>
    <property type="molecule type" value="Genomic_DNA"/>
</dbReference>
<dbReference type="EMBL" id="LRHK01000001">
    <property type="protein sequence ID" value="KWX17813.1"/>
    <property type="molecule type" value="Genomic_DNA"/>
</dbReference>
<dbReference type="EMBL" id="NGLB01000002">
    <property type="protein sequence ID" value="OTN95675.1"/>
    <property type="molecule type" value="Genomic_DNA"/>
</dbReference>
<dbReference type="EMBL" id="JARPTX010000007">
    <property type="protein sequence ID" value="MDT2369187.1"/>
    <property type="molecule type" value="Genomic_DNA"/>
</dbReference>
<reference evidence="7 25" key="8">
    <citation type="submission" date="2019-10" db="EMBL/GenBank/DDBJ databases">
        <title>Evolutionary dynamics of vancomycin-resistant Enterococcus faecium during gastrointestinal tract colonization and bloodstream infection in immunocompromised pediatric patients.</title>
        <authorList>
            <person name="Chilambi G.S."/>
            <person name="Nordstrom H.R."/>
            <person name="Evans D.R."/>
            <person name="Ferrolino J."/>
            <person name="Hayden R.T."/>
            <person name="Maron G.M."/>
            <person name="Vo A.N."/>
            <person name="Gilmore M.S."/>
            <person name="Wolf J."/>
            <person name="Rosch J.W."/>
            <person name="Van Tyne D."/>
        </authorList>
    </citation>
    <scope>NUCLEOTIDE SEQUENCE [LARGE SCALE GENOMIC DNA]</scope>
    <source>
        <strain evidence="7 25">VRECG27</strain>
    </source>
</reference>
<dbReference type="PANTHER" id="PTHR41299:SF1">
    <property type="entry name" value="THIAMINE PYROPHOSPHOKINASE"/>
    <property type="match status" value="1"/>
</dbReference>
<dbReference type="Proteomes" id="UP000224303">
    <property type="component" value="Unassembled WGS sequence"/>
</dbReference>
<dbReference type="STRING" id="1352.AL014_13470"/>
<dbReference type="CDD" id="cd07995">
    <property type="entry name" value="TPK"/>
    <property type="match status" value="1"/>
</dbReference>
<evidence type="ECO:0000313" key="21">
    <source>
        <dbReference type="Proteomes" id="UP000194737"/>
    </source>
</evidence>
<dbReference type="InterPro" id="IPR007371">
    <property type="entry name" value="TPK_catalytic"/>
</dbReference>
<name>A0A132ZJ33_ENTFC</name>
<dbReference type="PANTHER" id="PTHR41299">
    <property type="entry name" value="THIAMINE PYROPHOSPHOKINASE"/>
    <property type="match status" value="1"/>
</dbReference>
<dbReference type="EMBL" id="MVGJ01000051">
    <property type="protein sequence ID" value="OOL82382.1"/>
    <property type="molecule type" value="Genomic_DNA"/>
</dbReference>
<reference evidence="14 22" key="5">
    <citation type="submission" date="2017-10" db="EMBL/GenBank/DDBJ databases">
        <title>Draft genomes of the Enterococcus faecium isolated from human feces before and after Helicobacter pylori eradication therapy.</title>
        <authorList>
            <person name="Prianichniikov N.A."/>
            <person name="Glushchenko O.E."/>
            <person name="Malakhova M.V."/>
        </authorList>
    </citation>
    <scope>NUCLEOTIDE SEQUENCE [LARGE SCALE GENOMIC DNA]</scope>
    <source>
        <strain evidence="14 22">Hp_5-7</strain>
    </source>
</reference>
<dbReference type="Proteomes" id="UP000249070">
    <property type="component" value="Unassembled WGS sequence"/>
</dbReference>
<comment type="caution">
    <text evidence="7">The sequence shown here is derived from an EMBL/GenBank/DDBJ whole genome shotgun (WGS) entry which is preliminary data.</text>
</comment>
<reference evidence="13 21" key="4">
    <citation type="submission" date="2017-05" db="EMBL/GenBank/DDBJ databases">
        <title>The Genome Sequence of Enterococcus faecium 6F2_DIV0138.</title>
        <authorList>
            <consortium name="The Broad Institute Genomics Platform"/>
            <consortium name="The Broad Institute Genomic Center for Infectious Diseases"/>
            <person name="Earl A."/>
            <person name="Manson A."/>
            <person name="Schwartman J."/>
            <person name="Gilmore M."/>
            <person name="Abouelleil A."/>
            <person name="Cao P."/>
            <person name="Chapman S."/>
            <person name="Cusick C."/>
            <person name="Shea T."/>
            <person name="Young S."/>
            <person name="Neafsey D."/>
            <person name="Nusbaum C."/>
            <person name="Birren B."/>
        </authorList>
    </citation>
    <scope>NUCLEOTIDE SEQUENCE [LARGE SCALE GENOMIC DNA]</scope>
    <source>
        <strain evidence="13 21">6F2_DIV0138</strain>
    </source>
</reference>
<dbReference type="InterPro" id="IPR036759">
    <property type="entry name" value="TPK_catalytic_sf"/>
</dbReference>
<keyword evidence="1 7" id="KW-0808">Transferase</keyword>
<evidence type="ECO:0000313" key="16">
    <source>
        <dbReference type="EMBL" id="RXU89193.1"/>
    </source>
</evidence>
<reference evidence="17 19" key="2">
    <citation type="submission" date="2016-04" db="EMBL/GenBank/DDBJ databases">
        <authorList>
            <person name="Millard A."/>
        </authorList>
    </citation>
    <scope>NUCLEOTIDE SEQUENCE [LARGE SCALE GENOMIC DNA]</scope>
    <source>
        <strain evidence="17">Isolate 22</strain>
    </source>
</reference>
<evidence type="ECO:0000256" key="5">
    <source>
        <dbReference type="NCBIfam" id="TIGR01378"/>
    </source>
</evidence>
<evidence type="ECO:0000313" key="10">
    <source>
        <dbReference type="EMBL" id="MDC4247140.1"/>
    </source>
</evidence>
<evidence type="ECO:0000313" key="15">
    <source>
        <dbReference type="EMBL" id="PZM55996.1"/>
    </source>
</evidence>
<dbReference type="EMBL" id="PJVH01000015">
    <property type="protein sequence ID" value="RXU89193.1"/>
    <property type="molecule type" value="Genomic_DNA"/>
</dbReference>
<dbReference type="Proteomes" id="UP000070452">
    <property type="component" value="Unassembled WGS sequence"/>
</dbReference>
<evidence type="ECO:0000313" key="25">
    <source>
        <dbReference type="Proteomes" id="UP000469871"/>
    </source>
</evidence>
<dbReference type="InterPro" id="IPR006282">
    <property type="entry name" value="Thi_PPkinase"/>
</dbReference>
<protein>
    <recommendedName>
        <fullName evidence="5">Thiamine diphosphokinase</fullName>
        <ecNumber evidence="5">2.7.6.2</ecNumber>
    </recommendedName>
</protein>
<proteinExistence type="predicted"/>
<dbReference type="GO" id="GO:0006772">
    <property type="term" value="P:thiamine metabolic process"/>
    <property type="evidence" value="ECO:0007669"/>
    <property type="project" value="UniProtKB-UniRule"/>
</dbReference>
<dbReference type="Proteomes" id="UP000289562">
    <property type="component" value="Unassembled WGS sequence"/>
</dbReference>
<dbReference type="Proteomes" id="UP001260956">
    <property type="component" value="Unassembled WGS sequence"/>
</dbReference>
<dbReference type="EMBL" id="FKLM01000019">
    <property type="protein sequence ID" value="SAM44323.1"/>
    <property type="molecule type" value="Genomic_DNA"/>
</dbReference>
<keyword evidence="2" id="KW-0547">Nucleotide-binding</keyword>
<evidence type="ECO:0000313" key="19">
    <source>
        <dbReference type="Proteomes" id="UP000183509"/>
    </source>
</evidence>
<reference evidence="12 20" key="3">
    <citation type="submission" date="2017-02" db="EMBL/GenBank/DDBJ databases">
        <title>Clonality and virulence of isolates of VRE in Hematopoietic Stem Cell Transplanted (HSCT) patients.</title>
        <authorList>
            <person name="Marchi A.P."/>
            <person name="Martins R.C."/>
            <person name="Marie S.K."/>
            <person name="Levin A.S."/>
            <person name="Costa S.F."/>
        </authorList>
    </citation>
    <scope>NUCLEOTIDE SEQUENCE [LARGE SCALE GENOMIC DNA]</scope>
    <source>
        <strain evidence="12 20">LIM1759</strain>
    </source>
</reference>
<dbReference type="GO" id="GO:0009229">
    <property type="term" value="P:thiamine diphosphate biosynthetic process"/>
    <property type="evidence" value="ECO:0007669"/>
    <property type="project" value="InterPro"/>
</dbReference>
<dbReference type="GO" id="GO:0030975">
    <property type="term" value="F:thiamine binding"/>
    <property type="evidence" value="ECO:0007669"/>
    <property type="project" value="InterPro"/>
</dbReference>
<dbReference type="GeneID" id="66455508"/>
<dbReference type="Proteomes" id="UP000194737">
    <property type="component" value="Unassembled WGS sequence"/>
</dbReference>
<dbReference type="EMBL" id="PCGC01000004">
    <property type="protein sequence ID" value="PHL22448.1"/>
    <property type="molecule type" value="Genomic_DNA"/>
</dbReference>
<dbReference type="GO" id="GO:0004788">
    <property type="term" value="F:thiamine diphosphokinase activity"/>
    <property type="evidence" value="ECO:0007669"/>
    <property type="project" value="UniProtKB-UniRule"/>
</dbReference>
<evidence type="ECO:0000313" key="11">
    <source>
        <dbReference type="EMBL" id="MDT2369187.1"/>
    </source>
</evidence>
<evidence type="ECO:0000313" key="8">
    <source>
        <dbReference type="EMBL" id="KWX17813.1"/>
    </source>
</evidence>
<dbReference type="Pfam" id="PF04263">
    <property type="entry name" value="TPK_catalytic"/>
    <property type="match status" value="1"/>
</dbReference>
<evidence type="ECO:0000313" key="7">
    <source>
        <dbReference type="EMBL" id="KAB7577828.1"/>
    </source>
</evidence>
<evidence type="ECO:0000313" key="12">
    <source>
        <dbReference type="EMBL" id="OOL82382.1"/>
    </source>
</evidence>
<dbReference type="Gene3D" id="3.40.50.10240">
    <property type="entry name" value="Thiamin pyrophosphokinase, catalytic domain"/>
    <property type="match status" value="1"/>
</dbReference>
<reference evidence="15 23" key="7">
    <citation type="submission" date="2018-05" db="EMBL/GenBank/DDBJ databases">
        <title>Vancomycin-resistant Enterococcus faecium strain from Chelyabinsk, Russia.</title>
        <authorList>
            <person name="Gostev V."/>
            <person name="Goncharov A."/>
            <person name="Kolodzhieva V."/>
            <person name="Suvorov A."/>
            <person name="Sidorenko S."/>
            <person name="Zueva L."/>
        </authorList>
    </citation>
    <scope>NUCLEOTIDE SEQUENCE [LARGE SCALE GENOMIC DNA]</scope>
    <source>
        <strain evidence="15 23">20</strain>
    </source>
</reference>
<evidence type="ECO:0000313" key="9">
    <source>
        <dbReference type="EMBL" id="MBX4221737.1"/>
    </source>
</evidence>
<dbReference type="InterPro" id="IPR007373">
    <property type="entry name" value="Thiamin_PyroPKinase_B1-bd"/>
</dbReference>
<dbReference type="GO" id="GO:0016301">
    <property type="term" value="F:kinase activity"/>
    <property type="evidence" value="ECO:0007669"/>
    <property type="project" value="UniProtKB-KW"/>
</dbReference>
<feature type="domain" description="Thiamin pyrophosphokinase thiamin-binding" evidence="6">
    <location>
        <begin position="142"/>
        <end position="206"/>
    </location>
</feature>
<keyword evidence="4" id="KW-0067">ATP-binding</keyword>
<evidence type="ECO:0000256" key="4">
    <source>
        <dbReference type="ARBA" id="ARBA00022840"/>
    </source>
</evidence>
<dbReference type="Pfam" id="PF04265">
    <property type="entry name" value="TPK_B1_binding"/>
    <property type="match status" value="1"/>
</dbReference>
<evidence type="ECO:0000256" key="1">
    <source>
        <dbReference type="ARBA" id="ARBA00022679"/>
    </source>
</evidence>
<dbReference type="Proteomes" id="UP001141166">
    <property type="component" value="Unassembled WGS sequence"/>
</dbReference>
<dbReference type="AlphaFoldDB" id="A0A132ZJ33"/>
<dbReference type="EMBL" id="WEFP01000001">
    <property type="protein sequence ID" value="KAB7577828.1"/>
    <property type="molecule type" value="Genomic_DNA"/>
</dbReference>
<dbReference type="SUPFAM" id="SSF63999">
    <property type="entry name" value="Thiamin pyrophosphokinase, catalytic domain"/>
    <property type="match status" value="1"/>
</dbReference>
<dbReference type="Proteomes" id="UP000191171">
    <property type="component" value="Unassembled WGS sequence"/>
</dbReference>
<dbReference type="Proteomes" id="UP000469871">
    <property type="component" value="Unassembled WGS sequence"/>
</dbReference>
<dbReference type="Proteomes" id="UP000183509">
    <property type="component" value="Unassembled WGS sequence"/>
</dbReference>
<evidence type="ECO:0000256" key="2">
    <source>
        <dbReference type="ARBA" id="ARBA00022741"/>
    </source>
</evidence>
<gene>
    <name evidence="13" type="ORF">A5804_002686</name>
    <name evidence="8" type="ORF">AWT83_04580</name>
    <name evidence="12" type="ORF">B1P95_09590</name>
    <name evidence="14" type="ORF">CQR37_02540</name>
    <name evidence="16" type="ORF">CYQ77_06210</name>
    <name evidence="15" type="ORF">DKP91_06355</name>
    <name evidence="17" type="ORF">DTPHA_601392</name>
    <name evidence="7" type="ORF">GBM73_11065</name>
    <name evidence="9" type="ORF">KYX88_02580</name>
    <name evidence="10" type="ORF">M3X98_03605</name>
    <name evidence="11" type="ORF">P6Z85_03160</name>
</gene>
<evidence type="ECO:0000313" key="18">
    <source>
        <dbReference type="Proteomes" id="UP000070452"/>
    </source>
</evidence>
<dbReference type="Proteomes" id="UP001139644">
    <property type="component" value="Unassembled WGS sequence"/>
</dbReference>
<evidence type="ECO:0000256" key="3">
    <source>
        <dbReference type="ARBA" id="ARBA00022777"/>
    </source>
</evidence>